<dbReference type="GO" id="GO:0005249">
    <property type="term" value="F:voltage-gated potassium channel activity"/>
    <property type="evidence" value="ECO:0007669"/>
    <property type="project" value="InterPro"/>
</dbReference>
<keyword evidence="10 12" id="KW-0472">Membrane</keyword>
<dbReference type="STRING" id="84022.CACET_c30580"/>
<dbReference type="GO" id="GO:0008076">
    <property type="term" value="C:voltage-gated potassium channel complex"/>
    <property type="evidence" value="ECO:0007669"/>
    <property type="project" value="InterPro"/>
</dbReference>
<keyword evidence="2" id="KW-0813">Transport</keyword>
<feature type="domain" description="Ion transport" evidence="13">
    <location>
        <begin position="52"/>
        <end position="267"/>
    </location>
</feature>
<dbReference type="PRINTS" id="PR00169">
    <property type="entry name" value="KCHANNEL"/>
</dbReference>
<keyword evidence="15" id="KW-1185">Reference proteome</keyword>
<feature type="transmembrane region" description="Helical" evidence="12">
    <location>
        <begin position="83"/>
        <end position="102"/>
    </location>
</feature>
<evidence type="ECO:0000256" key="12">
    <source>
        <dbReference type="SAM" id="Phobius"/>
    </source>
</evidence>
<dbReference type="KEGG" id="cace:CACET_c30580"/>
<dbReference type="PATRIC" id="fig|84022.6.peg.3115"/>
<dbReference type="InterPro" id="IPR005821">
    <property type="entry name" value="Ion_trans_dom"/>
</dbReference>
<dbReference type="GO" id="GO:0001508">
    <property type="term" value="P:action potential"/>
    <property type="evidence" value="ECO:0007669"/>
    <property type="project" value="TreeGrafter"/>
</dbReference>
<dbReference type="Pfam" id="PF00520">
    <property type="entry name" value="Ion_trans"/>
    <property type="match status" value="1"/>
</dbReference>
<keyword evidence="5" id="KW-0631">Potassium channel</keyword>
<evidence type="ECO:0000313" key="14">
    <source>
        <dbReference type="EMBL" id="AKL96502.1"/>
    </source>
</evidence>
<keyword evidence="8 12" id="KW-1133">Transmembrane helix</keyword>
<evidence type="ECO:0000256" key="9">
    <source>
        <dbReference type="ARBA" id="ARBA00023065"/>
    </source>
</evidence>
<dbReference type="PANTHER" id="PTHR11537">
    <property type="entry name" value="VOLTAGE-GATED POTASSIUM CHANNEL"/>
    <property type="match status" value="1"/>
</dbReference>
<evidence type="ECO:0000256" key="1">
    <source>
        <dbReference type="ARBA" id="ARBA00004141"/>
    </source>
</evidence>
<accession>A0A0G3WF09</accession>
<dbReference type="AlphaFoldDB" id="A0A0G3WF09"/>
<reference evidence="14 15" key="1">
    <citation type="submission" date="2014-10" db="EMBL/GenBank/DDBJ databases">
        <title>Genome sequence of Clostridium aceticum DSM 1496.</title>
        <authorList>
            <person name="Poehlein A."/>
            <person name="Schiel-Bengelsdorf B."/>
            <person name="Gottschalk G."/>
            <person name="Duerre P."/>
            <person name="Daniel R."/>
        </authorList>
    </citation>
    <scope>NUCLEOTIDE SEQUENCE [LARGE SCALE GENOMIC DNA]</scope>
    <source>
        <strain evidence="14 15">DSM 1496</strain>
    </source>
</reference>
<evidence type="ECO:0000256" key="2">
    <source>
        <dbReference type="ARBA" id="ARBA00022448"/>
    </source>
</evidence>
<evidence type="ECO:0000256" key="8">
    <source>
        <dbReference type="ARBA" id="ARBA00022989"/>
    </source>
</evidence>
<keyword evidence="3" id="KW-0633">Potassium transport</keyword>
<evidence type="ECO:0000256" key="7">
    <source>
        <dbReference type="ARBA" id="ARBA00022958"/>
    </source>
</evidence>
<organism evidence="14 15">
    <name type="scientific">Clostridium aceticum</name>
    <dbReference type="NCBI Taxonomy" id="84022"/>
    <lineage>
        <taxon>Bacteria</taxon>
        <taxon>Bacillati</taxon>
        <taxon>Bacillota</taxon>
        <taxon>Clostridia</taxon>
        <taxon>Eubacteriales</taxon>
        <taxon>Clostridiaceae</taxon>
        <taxon>Clostridium</taxon>
    </lineage>
</organism>
<keyword evidence="6" id="KW-0851">Voltage-gated channel</keyword>
<feature type="transmembrane region" description="Helical" evidence="12">
    <location>
        <begin position="238"/>
        <end position="258"/>
    </location>
</feature>
<dbReference type="InterPro" id="IPR027359">
    <property type="entry name" value="Volt_channel_dom_sf"/>
</dbReference>
<keyword evidence="4 12" id="KW-0812">Transmembrane</keyword>
<dbReference type="Gene3D" id="1.20.120.350">
    <property type="entry name" value="Voltage-gated potassium channels. Chain C"/>
    <property type="match status" value="1"/>
</dbReference>
<gene>
    <name evidence="14" type="ORF">CACET_c30580</name>
</gene>
<feature type="transmembrane region" description="Helical" evidence="12">
    <location>
        <begin position="179"/>
        <end position="200"/>
    </location>
</feature>
<keyword evidence="7" id="KW-0630">Potassium</keyword>
<evidence type="ECO:0000256" key="3">
    <source>
        <dbReference type="ARBA" id="ARBA00022538"/>
    </source>
</evidence>
<evidence type="ECO:0000256" key="5">
    <source>
        <dbReference type="ARBA" id="ARBA00022826"/>
    </source>
</evidence>
<protein>
    <submittedName>
        <fullName evidence="14">Kef-type K+ transport systems, putative NAD-binding component</fullName>
    </submittedName>
</protein>
<keyword evidence="9" id="KW-0406">Ion transport</keyword>
<evidence type="ECO:0000256" key="4">
    <source>
        <dbReference type="ARBA" id="ARBA00022692"/>
    </source>
</evidence>
<dbReference type="InterPro" id="IPR028325">
    <property type="entry name" value="VG_K_chnl"/>
</dbReference>
<evidence type="ECO:0000256" key="11">
    <source>
        <dbReference type="ARBA" id="ARBA00023303"/>
    </source>
</evidence>
<dbReference type="EMBL" id="CP009687">
    <property type="protein sequence ID" value="AKL96502.1"/>
    <property type="molecule type" value="Genomic_DNA"/>
</dbReference>
<proteinExistence type="predicted"/>
<comment type="subcellular location">
    <subcellularLocation>
        <location evidence="1">Membrane</location>
        <topology evidence="1">Multi-pass membrane protein</topology>
    </subcellularLocation>
</comment>
<evidence type="ECO:0000259" key="13">
    <source>
        <dbReference type="Pfam" id="PF00520"/>
    </source>
</evidence>
<evidence type="ECO:0000313" key="15">
    <source>
        <dbReference type="Proteomes" id="UP000035704"/>
    </source>
</evidence>
<dbReference type="Proteomes" id="UP000035704">
    <property type="component" value="Chromosome"/>
</dbReference>
<dbReference type="PANTHER" id="PTHR11537:SF254">
    <property type="entry name" value="POTASSIUM VOLTAGE-GATED CHANNEL PROTEIN SHAB"/>
    <property type="match status" value="1"/>
</dbReference>
<dbReference type="SUPFAM" id="SSF81324">
    <property type="entry name" value="Voltage-gated potassium channels"/>
    <property type="match status" value="1"/>
</dbReference>
<feature type="transmembrane region" description="Helical" evidence="12">
    <location>
        <begin position="114"/>
        <end position="134"/>
    </location>
</feature>
<sequence length="299" mass="33422">MIYNLYIGIICNNILNCKPNVKGKVNYLAFIHKKIKGKLHEIIFGTDTLAGKAFDVMLIITILSNSILIIAESVDIIRSIYGMWIAVLGWFFVIIFTVEYILRILVVSKKSAYIFSFFGMIDLLAILPVFLGFGLPQIRFWAIIRSLRLLRLFSILKMGRYMDESGHLLRALKASRPKITVFLFTILFIIVIVGSMMYVIEGPQHGFNSIPESMYWAIVTVSTVGYGDISPQTPIGKLVSSLLMIIGYGIIAVPTGIISHELAHTSKDHEKGKTCPNCHAGDYVEDDQFCSKCGTALRG</sequence>
<evidence type="ECO:0000256" key="10">
    <source>
        <dbReference type="ARBA" id="ARBA00023136"/>
    </source>
</evidence>
<dbReference type="Gene3D" id="1.10.287.70">
    <property type="match status" value="1"/>
</dbReference>
<keyword evidence="11" id="KW-0407">Ion channel</keyword>
<evidence type="ECO:0000256" key="6">
    <source>
        <dbReference type="ARBA" id="ARBA00022882"/>
    </source>
</evidence>
<name>A0A0G3WF09_9CLOT</name>